<keyword evidence="3" id="KW-1185">Reference proteome</keyword>
<sequence length="72" mass="7295">MSKRRKTVGIITIGIAATLGLSACNSAETKPNGTLGGAYSNAGGWVQLPDGHKVMCVAFGNGGVTCDWAGQK</sequence>
<evidence type="ECO:0000313" key="2">
    <source>
        <dbReference type="EMBL" id="GGH93841.1"/>
    </source>
</evidence>
<dbReference type="EMBL" id="BMFW01000005">
    <property type="protein sequence ID" value="GGH93841.1"/>
    <property type="molecule type" value="Genomic_DNA"/>
</dbReference>
<evidence type="ECO:0008006" key="4">
    <source>
        <dbReference type="Google" id="ProtNLM"/>
    </source>
</evidence>
<dbReference type="PROSITE" id="PS51257">
    <property type="entry name" value="PROKAR_LIPOPROTEIN"/>
    <property type="match status" value="1"/>
</dbReference>
<dbReference type="Proteomes" id="UP000643279">
    <property type="component" value="Unassembled WGS sequence"/>
</dbReference>
<feature type="signal peptide" evidence="1">
    <location>
        <begin position="1"/>
        <end position="27"/>
    </location>
</feature>
<gene>
    <name evidence="2" type="ORF">GCM10007170_15650</name>
</gene>
<comment type="caution">
    <text evidence="2">The sequence shown here is derived from an EMBL/GenBank/DDBJ whole genome shotgun (WGS) entry which is preliminary data.</text>
</comment>
<organism evidence="2 3">
    <name type="scientific">Arthrobacter liuii</name>
    <dbReference type="NCBI Taxonomy" id="1476996"/>
    <lineage>
        <taxon>Bacteria</taxon>
        <taxon>Bacillati</taxon>
        <taxon>Actinomycetota</taxon>
        <taxon>Actinomycetes</taxon>
        <taxon>Micrococcales</taxon>
        <taxon>Micrococcaceae</taxon>
        <taxon>Arthrobacter</taxon>
    </lineage>
</organism>
<evidence type="ECO:0000313" key="3">
    <source>
        <dbReference type="Proteomes" id="UP000643279"/>
    </source>
</evidence>
<proteinExistence type="predicted"/>
<reference evidence="3" key="1">
    <citation type="journal article" date="2019" name="Int. J. Syst. Evol. Microbiol.">
        <title>The Global Catalogue of Microorganisms (GCM) 10K type strain sequencing project: providing services to taxonomists for standard genome sequencing and annotation.</title>
        <authorList>
            <consortium name="The Broad Institute Genomics Platform"/>
            <consortium name="The Broad Institute Genome Sequencing Center for Infectious Disease"/>
            <person name="Wu L."/>
            <person name="Ma J."/>
        </authorList>
    </citation>
    <scope>NUCLEOTIDE SEQUENCE [LARGE SCALE GENOMIC DNA]</scope>
    <source>
        <strain evidence="3">CGMCC 1.12778</strain>
    </source>
</reference>
<accession>A0ABQ2AR63</accession>
<feature type="chain" id="PRO_5047086587" description="Lipoprotein" evidence="1">
    <location>
        <begin position="28"/>
        <end position="72"/>
    </location>
</feature>
<protein>
    <recommendedName>
        <fullName evidence="4">Lipoprotein</fullName>
    </recommendedName>
</protein>
<keyword evidence="1" id="KW-0732">Signal</keyword>
<evidence type="ECO:0000256" key="1">
    <source>
        <dbReference type="SAM" id="SignalP"/>
    </source>
</evidence>
<name>A0ABQ2AR63_9MICC</name>